<gene>
    <name evidence="1" type="ORF">GHJ91_11550</name>
</gene>
<evidence type="ECO:0000313" key="1">
    <source>
        <dbReference type="EMBL" id="MQW69777.1"/>
    </source>
</evidence>
<dbReference type="RefSeq" id="WP_153412872.1">
    <property type="nucleotide sequence ID" value="NZ_WISB01000076.1"/>
</dbReference>
<dbReference type="AlphaFoldDB" id="A0A6G1WJG3"/>
<proteinExistence type="predicted"/>
<protein>
    <submittedName>
        <fullName evidence="1">Uncharacterized protein</fullName>
    </submittedName>
</protein>
<dbReference type="EMBL" id="WISB01000076">
    <property type="protein sequence ID" value="MQW69777.1"/>
    <property type="molecule type" value="Genomic_DNA"/>
</dbReference>
<name>A0A6G1WJG3_9HYPH</name>
<sequence length="78" mass="9035">MSVKSDPLSYPPRGLSREEAARYVGVGTTKFDMMVADKRMPKPRKIDGRTVWDRVELDIAFSELPHQARENYFDKIFS</sequence>
<accession>A0A6G1WJG3</accession>
<reference evidence="1" key="1">
    <citation type="journal article" date="2013" name="Genome Biol.">
        <title>Comparative genomics of the core and accessory genomes of 48 Sinorhizobium strains comprising five genospecies.</title>
        <authorList>
            <person name="Sugawara M."/>
            <person name="Epstein B."/>
            <person name="Badgley B.D."/>
            <person name="Unno T."/>
            <person name="Xu L."/>
            <person name="Reese J."/>
            <person name="Gyaneshwar P."/>
            <person name="Denny R."/>
            <person name="Mudge J."/>
            <person name="Bharti A.K."/>
            <person name="Farmer A.D."/>
            <person name="May G.D."/>
            <person name="Woodward J.E."/>
            <person name="Medigue C."/>
            <person name="Vallenet D."/>
            <person name="Lajus A."/>
            <person name="Rouy Z."/>
            <person name="Martinez-Vaz B."/>
            <person name="Tiffin P."/>
            <person name="Young N.D."/>
            <person name="Sadowsky M.J."/>
        </authorList>
    </citation>
    <scope>NUCLEOTIDE SEQUENCE</scope>
    <source>
        <strain evidence="1">M1</strain>
    </source>
</reference>
<comment type="caution">
    <text evidence="1">The sequence shown here is derived from an EMBL/GenBank/DDBJ whole genome shotgun (WGS) entry which is preliminary data.</text>
</comment>
<organism evidence="1">
    <name type="scientific">Sinorhizobium medicae</name>
    <dbReference type="NCBI Taxonomy" id="110321"/>
    <lineage>
        <taxon>Bacteria</taxon>
        <taxon>Pseudomonadati</taxon>
        <taxon>Pseudomonadota</taxon>
        <taxon>Alphaproteobacteria</taxon>
        <taxon>Hyphomicrobiales</taxon>
        <taxon>Rhizobiaceae</taxon>
        <taxon>Sinorhizobium/Ensifer group</taxon>
        <taxon>Sinorhizobium</taxon>
    </lineage>
</organism>